<name>A0ABU3M6Z1_9ACTN</name>
<dbReference type="RefSeq" id="WP_314207388.1">
    <property type="nucleotide sequence ID" value="NZ_JAVTLL010000045.1"/>
</dbReference>
<keyword evidence="2" id="KW-1185">Reference proteome</keyword>
<organism evidence="1 2">
    <name type="scientific">Streptomyces justiciae</name>
    <dbReference type="NCBI Taxonomy" id="2780140"/>
    <lineage>
        <taxon>Bacteria</taxon>
        <taxon>Bacillati</taxon>
        <taxon>Actinomycetota</taxon>
        <taxon>Actinomycetes</taxon>
        <taxon>Kitasatosporales</taxon>
        <taxon>Streptomycetaceae</taxon>
        <taxon>Streptomyces</taxon>
    </lineage>
</organism>
<evidence type="ECO:0000313" key="2">
    <source>
        <dbReference type="Proteomes" id="UP001257948"/>
    </source>
</evidence>
<protein>
    <recommendedName>
        <fullName evidence="3">Head-to-tail stopper</fullName>
    </recommendedName>
</protein>
<accession>A0ABU3M6Z1</accession>
<evidence type="ECO:0008006" key="3">
    <source>
        <dbReference type="Google" id="ProtNLM"/>
    </source>
</evidence>
<comment type="caution">
    <text evidence="1">The sequence shown here is derived from an EMBL/GenBank/DDBJ whole genome shotgun (WGS) entry which is preliminary data.</text>
</comment>
<proteinExistence type="predicted"/>
<reference evidence="2" key="1">
    <citation type="submission" date="2023-07" db="EMBL/GenBank/DDBJ databases">
        <title>Draft genome sequence of the endophytic actinobacterium Streptomyces justiciae WPN32, a potential antibiotic producer.</title>
        <authorList>
            <person name="Yasawong M."/>
            <person name="Pana W."/>
            <person name="Ganta P."/>
            <person name="Santapan N."/>
            <person name="Songngamsuk T."/>
            <person name="Phatcharaharikarn M."/>
            <person name="Kerdtoob S."/>
            <person name="Nantapong N."/>
        </authorList>
    </citation>
    <scope>NUCLEOTIDE SEQUENCE [LARGE SCALE GENOMIC DNA]</scope>
    <source>
        <strain evidence="2">WPN32</strain>
    </source>
</reference>
<gene>
    <name evidence="1" type="ORF">RQC66_41385</name>
</gene>
<evidence type="ECO:0000313" key="1">
    <source>
        <dbReference type="EMBL" id="MDT7847195.1"/>
    </source>
</evidence>
<sequence length="113" mass="12248">MSTLYVQSGVIVRPAVAEDQYGNKKKDYGDAAERIPVDQINVQPSGGSSEDTDDKQVTVTGWLLISAPGTMPDIRETDRIEVDGQVLEVTGKVGRWPVPAGVRHVEAQLKEVS</sequence>
<dbReference type="EMBL" id="JAVTLL010000045">
    <property type="protein sequence ID" value="MDT7847195.1"/>
    <property type="molecule type" value="Genomic_DNA"/>
</dbReference>
<dbReference type="Proteomes" id="UP001257948">
    <property type="component" value="Unassembled WGS sequence"/>
</dbReference>